<proteinExistence type="predicted"/>
<dbReference type="AlphaFoldDB" id="W9GDP9"/>
<gene>
    <name evidence="2" type="ORF">N865_19205</name>
</gene>
<evidence type="ECO:0000256" key="1">
    <source>
        <dbReference type="SAM" id="SignalP"/>
    </source>
</evidence>
<dbReference type="eggNOG" id="COG1840">
    <property type="taxonomic scope" value="Bacteria"/>
</dbReference>
<keyword evidence="1" id="KW-0732">Signal</keyword>
<protein>
    <submittedName>
        <fullName evidence="2">Uncharacterized protein</fullName>
    </submittedName>
</protein>
<accession>W9GDP9</accession>
<dbReference type="EMBL" id="AWSA01000003">
    <property type="protein sequence ID" value="EWT03342.1"/>
    <property type="molecule type" value="Genomic_DNA"/>
</dbReference>
<sequence>MNRKHVIGYGATAFVALAIGAAGSSGEAAPTVSGAAPPTVTATVTAGPTQTVEVPAPTVTVGVAGPVKTVTAPPPPPAVAMAGDGVYQVGVDVKPGTYVSDAPASGNCYWERNNGGDGLDSIIDNDNSSGRSVVTIRKTDKFFKSSGCNDWTRR</sequence>
<reference evidence="2 3" key="1">
    <citation type="submission" date="2013-08" db="EMBL/GenBank/DDBJ databases">
        <title>Intrasporangium oryzae NRRL B-24470.</title>
        <authorList>
            <person name="Liu H."/>
            <person name="Wang G."/>
        </authorList>
    </citation>
    <scope>NUCLEOTIDE SEQUENCE [LARGE SCALE GENOMIC DNA]</scope>
    <source>
        <strain evidence="2 3">NRRL B-24470</strain>
    </source>
</reference>
<organism evidence="2 3">
    <name type="scientific">Intrasporangium oryzae NRRL B-24470</name>
    <dbReference type="NCBI Taxonomy" id="1386089"/>
    <lineage>
        <taxon>Bacteria</taxon>
        <taxon>Bacillati</taxon>
        <taxon>Actinomycetota</taxon>
        <taxon>Actinomycetes</taxon>
        <taxon>Micrococcales</taxon>
        <taxon>Intrasporangiaceae</taxon>
        <taxon>Intrasporangium</taxon>
    </lineage>
</organism>
<evidence type="ECO:0000313" key="3">
    <source>
        <dbReference type="Proteomes" id="UP000019489"/>
    </source>
</evidence>
<dbReference type="OrthoDB" id="166978at2"/>
<keyword evidence="3" id="KW-1185">Reference proteome</keyword>
<feature type="chain" id="PRO_5038564580" evidence="1">
    <location>
        <begin position="29"/>
        <end position="154"/>
    </location>
</feature>
<dbReference type="Proteomes" id="UP000019489">
    <property type="component" value="Unassembled WGS sequence"/>
</dbReference>
<dbReference type="STRING" id="1386089.N865_19205"/>
<evidence type="ECO:0000313" key="2">
    <source>
        <dbReference type="EMBL" id="EWT03342.1"/>
    </source>
</evidence>
<comment type="caution">
    <text evidence="2">The sequence shown here is derived from an EMBL/GenBank/DDBJ whole genome shotgun (WGS) entry which is preliminary data.</text>
</comment>
<feature type="signal peptide" evidence="1">
    <location>
        <begin position="1"/>
        <end position="28"/>
    </location>
</feature>
<dbReference type="RefSeq" id="WP_051509918.1">
    <property type="nucleotide sequence ID" value="NZ_AWSA01000003.1"/>
</dbReference>
<name>W9GDP9_9MICO</name>